<comment type="caution">
    <text evidence="1">The sequence shown here is derived from an EMBL/GenBank/DDBJ whole genome shotgun (WGS) entry which is preliminary data.</text>
</comment>
<gene>
    <name evidence="1" type="ORF">ABZV61_17920</name>
</gene>
<evidence type="ECO:0000313" key="1">
    <source>
        <dbReference type="EMBL" id="MET8434641.1"/>
    </source>
</evidence>
<reference evidence="1 2" key="1">
    <citation type="submission" date="2024-06" db="EMBL/GenBank/DDBJ databases">
        <title>The Natural Products Discovery Center: Release of the First 8490 Sequenced Strains for Exploring Actinobacteria Biosynthetic Diversity.</title>
        <authorList>
            <person name="Kalkreuter E."/>
            <person name="Kautsar S.A."/>
            <person name="Yang D."/>
            <person name="Bader C.D."/>
            <person name="Teijaro C.N."/>
            <person name="Fluegel L."/>
            <person name="Davis C.M."/>
            <person name="Simpson J.R."/>
            <person name="Lauterbach L."/>
            <person name="Steele A.D."/>
            <person name="Gui C."/>
            <person name="Meng S."/>
            <person name="Li G."/>
            <person name="Viehrig K."/>
            <person name="Ye F."/>
            <person name="Su P."/>
            <person name="Kiefer A.F."/>
            <person name="Nichols A."/>
            <person name="Cepeda A.J."/>
            <person name="Yan W."/>
            <person name="Fan B."/>
            <person name="Jiang Y."/>
            <person name="Adhikari A."/>
            <person name="Zheng C.-J."/>
            <person name="Schuster L."/>
            <person name="Cowan T.M."/>
            <person name="Smanski M.J."/>
            <person name="Chevrette M.G."/>
            <person name="De Carvalho L.P.S."/>
            <person name="Shen B."/>
        </authorList>
    </citation>
    <scope>NUCLEOTIDE SEQUENCE [LARGE SCALE GENOMIC DNA]</scope>
    <source>
        <strain evidence="1 2">NPDC005137</strain>
    </source>
</reference>
<dbReference type="CDD" id="cd11533">
    <property type="entry name" value="NTP-PPase_Af0060_like"/>
    <property type="match status" value="1"/>
</dbReference>
<dbReference type="InterPro" id="IPR044548">
    <property type="entry name" value="AF0060_NTP-PPase_MazG-like"/>
</dbReference>
<dbReference type="Gene3D" id="1.10.287.1080">
    <property type="entry name" value="MazG-like"/>
    <property type="match status" value="1"/>
</dbReference>
<sequence>MQDEAWNRVERLRTWLDENAVPASDSDVRLLRVLKIGEEFGEVAEALHGVMGANPRKGASHTWDDVNKELCDVIVTGMVALASCTPDARKLLDERLRHLVDRVLPPSGGTGADVVGEHMADPAH</sequence>
<evidence type="ECO:0000313" key="2">
    <source>
        <dbReference type="Proteomes" id="UP001550044"/>
    </source>
</evidence>
<accession>A0ABV2UB03</accession>
<keyword evidence="2" id="KW-1185">Reference proteome</keyword>
<dbReference type="SUPFAM" id="SSF101386">
    <property type="entry name" value="all-alpha NTP pyrophosphatases"/>
    <property type="match status" value="1"/>
</dbReference>
<dbReference type="Proteomes" id="UP001550044">
    <property type="component" value="Unassembled WGS sequence"/>
</dbReference>
<protein>
    <submittedName>
        <fullName evidence="1">MazG-like family protein</fullName>
    </submittedName>
</protein>
<dbReference type="RefSeq" id="WP_356497811.1">
    <property type="nucleotide sequence ID" value="NZ_JBEXEF010000004.1"/>
</dbReference>
<name>A0ABV2UB03_9ACTN</name>
<organism evidence="1 2">
    <name type="scientific">Streptomyces sp. 900116325</name>
    <dbReference type="NCBI Taxonomy" id="3154295"/>
    <lineage>
        <taxon>Bacteria</taxon>
        <taxon>Bacillati</taxon>
        <taxon>Actinomycetota</taxon>
        <taxon>Actinomycetes</taxon>
        <taxon>Kitasatosporales</taxon>
        <taxon>Streptomycetaceae</taxon>
        <taxon>Streptomyces</taxon>
    </lineage>
</organism>
<dbReference type="EMBL" id="JBEXIP010000012">
    <property type="protein sequence ID" value="MET8434641.1"/>
    <property type="molecule type" value="Genomic_DNA"/>
</dbReference>
<proteinExistence type="predicted"/>